<feature type="coiled-coil region" evidence="1">
    <location>
        <begin position="13"/>
        <end position="40"/>
    </location>
</feature>
<gene>
    <name evidence="3" type="ORF">C5Q96_05165</name>
</gene>
<dbReference type="InterPro" id="IPR006528">
    <property type="entry name" value="Phage_head_morphogenesis_dom"/>
</dbReference>
<dbReference type="Pfam" id="PF04233">
    <property type="entry name" value="Phage_Mu_F"/>
    <property type="match status" value="1"/>
</dbReference>
<dbReference type="OrthoDB" id="9151105at2"/>
<keyword evidence="1" id="KW-0175">Coiled coil</keyword>
<evidence type="ECO:0000256" key="1">
    <source>
        <dbReference type="SAM" id="Coils"/>
    </source>
</evidence>
<proteinExistence type="predicted"/>
<dbReference type="Proteomes" id="UP000237883">
    <property type="component" value="Chromosome"/>
</dbReference>
<evidence type="ECO:0000313" key="3">
    <source>
        <dbReference type="EMBL" id="AVM48267.1"/>
    </source>
</evidence>
<sequence>MNKWEREITKYQLEDEKRTIAELKAVYSKAREDLKARIEELGVRYDETGLESVIYQKKYQEAIKSQVDSALNHLLTKEYTTIDDFLKDSYNNGFVGNMYLLHQQKIPLAIPIDNKSVVKALQTDSKLSRRYYKGNPLRNRINENVDVLKTRVRSNLSRGIAQGQSWGGIAVNIASGMNSPMRRALNDSIRIARTEGHRVQQQGFLDAGFEAIKNGADVLKQWDATLDGRTRDAHREVDGTIIKWDEEFDVGGEKMEAPSVGGSARNVCNCRCCLLQRAKWALDEDELETLQERADYFELDKSEQFKTFRKNYLKNVSRHSSEPVKSKDLNYMGLINGAKRNNIVYNPIKPHDIRPNKEEIINILAGGDMTGGSCASVGLAYIGQTLGYDVRDFRGGVSREFFSYTINLMELSHMDGMKVTTSTRKTSIASGKELLNGCEIGKEYYLCVGRHASIVRKNDEGVLQYLELQSANNSGWQNFDGNLGYTLSYRFGCRSGDDSFGDFMLNITDSNLDTDEFKSILGFLNTAENKQNKGDHGTIK</sequence>
<dbReference type="EMBL" id="CP027228">
    <property type="protein sequence ID" value="AVM48267.1"/>
    <property type="molecule type" value="Genomic_DNA"/>
</dbReference>
<evidence type="ECO:0000313" key="4">
    <source>
        <dbReference type="Proteomes" id="UP000237883"/>
    </source>
</evidence>
<keyword evidence="4" id="KW-1185">Reference proteome</keyword>
<organism evidence="3 4">
    <name type="scientific">Mogibacterium diversum</name>
    <dbReference type="NCBI Taxonomy" id="114527"/>
    <lineage>
        <taxon>Bacteria</taxon>
        <taxon>Bacillati</taxon>
        <taxon>Bacillota</taxon>
        <taxon>Clostridia</taxon>
        <taxon>Peptostreptococcales</taxon>
        <taxon>Anaerovoracaceae</taxon>
        <taxon>Mogibacterium</taxon>
    </lineage>
</organism>
<name>A0A2S0L4S7_9FIRM</name>
<evidence type="ECO:0000259" key="2">
    <source>
        <dbReference type="Pfam" id="PF04233"/>
    </source>
</evidence>
<accession>A0A2S0L4S7</accession>
<dbReference type="GeneID" id="78391650"/>
<dbReference type="RefSeq" id="WP_106057340.1">
    <property type="nucleotide sequence ID" value="NZ_CP027228.1"/>
</dbReference>
<dbReference type="KEGG" id="mdv:C5Q96_05165"/>
<protein>
    <recommendedName>
        <fullName evidence="2">Phage head morphogenesis domain-containing protein</fullName>
    </recommendedName>
</protein>
<reference evidence="4" key="1">
    <citation type="submission" date="2018-02" db="EMBL/GenBank/DDBJ databases">
        <authorList>
            <person name="Holder M.E."/>
            <person name="Ajami N.J."/>
            <person name="Petrosino J.F."/>
        </authorList>
    </citation>
    <scope>NUCLEOTIDE SEQUENCE [LARGE SCALE GENOMIC DNA]</scope>
    <source>
        <strain evidence="4">CCUG 47132</strain>
    </source>
</reference>
<feature type="domain" description="Phage head morphogenesis" evidence="2">
    <location>
        <begin position="151"/>
        <end position="274"/>
    </location>
</feature>
<dbReference type="AlphaFoldDB" id="A0A2S0L4S7"/>